<feature type="signal peptide" evidence="1">
    <location>
        <begin position="1"/>
        <end position="21"/>
    </location>
</feature>
<dbReference type="SUPFAM" id="SSF48239">
    <property type="entry name" value="Terpenoid cyclases/Protein prenyltransferases"/>
    <property type="match status" value="1"/>
</dbReference>
<evidence type="ECO:0000256" key="1">
    <source>
        <dbReference type="SAM" id="SignalP"/>
    </source>
</evidence>
<evidence type="ECO:0008006" key="4">
    <source>
        <dbReference type="Google" id="ProtNLM"/>
    </source>
</evidence>
<dbReference type="Gene3D" id="1.50.10.20">
    <property type="match status" value="1"/>
</dbReference>
<dbReference type="Proteomes" id="UP000320390">
    <property type="component" value="Chromosome"/>
</dbReference>
<sequence precursor="true">MLFLSLALVSFAALGSPAQEGAGTANPDAREPMAVDAAIRVAALYLLGTQEHYLPDPPVGVLPEDRLADWQKKEADRLSKRQGGDDAAEWPYEGVYRVGRDRHIPSGYRVGGSAIVAQALLGAGLQGEDLVAARAAVKRSVDFVMKAIDEDPELARGPKSGYDVRGWGHAYGVQLLLLALDHGLVEGEEADEVRGAIDDLIDRLRANVTEQGGWNYATQDAVSPFMTGATLLILFDAKAHGFEVEASLIEKALDGLELGVTKQQSYAYSGRASGDVAMPGSAARSSVATLALFLAGRRTEGDLRTAIQGFFDGWDDLLVRKSQQGTHKAPYGIAPYYFFFGHTYAAFAIEALPEAERAARREELTALLQKTRAADGTWNDRIFPRTSSYSTAMSILALRAPELPPIARWESR</sequence>
<dbReference type="OrthoDB" id="237218at2"/>
<gene>
    <name evidence="2" type="ORF">Poly30_45930</name>
</gene>
<evidence type="ECO:0000313" key="3">
    <source>
        <dbReference type="Proteomes" id="UP000320390"/>
    </source>
</evidence>
<organism evidence="2 3">
    <name type="scientific">Saltatorellus ferox</name>
    <dbReference type="NCBI Taxonomy" id="2528018"/>
    <lineage>
        <taxon>Bacteria</taxon>
        <taxon>Pseudomonadati</taxon>
        <taxon>Planctomycetota</taxon>
        <taxon>Planctomycetia</taxon>
        <taxon>Planctomycetia incertae sedis</taxon>
        <taxon>Saltatorellus</taxon>
    </lineage>
</organism>
<proteinExistence type="predicted"/>
<evidence type="ECO:0000313" key="2">
    <source>
        <dbReference type="EMBL" id="QDV09037.1"/>
    </source>
</evidence>
<reference evidence="2 3" key="1">
    <citation type="submission" date="2019-02" db="EMBL/GenBank/DDBJ databases">
        <title>Deep-cultivation of Planctomycetes and their phenomic and genomic characterization uncovers novel biology.</title>
        <authorList>
            <person name="Wiegand S."/>
            <person name="Jogler M."/>
            <person name="Boedeker C."/>
            <person name="Pinto D."/>
            <person name="Vollmers J."/>
            <person name="Rivas-Marin E."/>
            <person name="Kohn T."/>
            <person name="Peeters S.H."/>
            <person name="Heuer A."/>
            <person name="Rast P."/>
            <person name="Oberbeckmann S."/>
            <person name="Bunk B."/>
            <person name="Jeske O."/>
            <person name="Meyerdierks A."/>
            <person name="Storesund J.E."/>
            <person name="Kallscheuer N."/>
            <person name="Luecker S."/>
            <person name="Lage O.M."/>
            <person name="Pohl T."/>
            <person name="Merkel B.J."/>
            <person name="Hornburger P."/>
            <person name="Mueller R.-W."/>
            <person name="Bruemmer F."/>
            <person name="Labrenz M."/>
            <person name="Spormann A.M."/>
            <person name="Op den Camp H."/>
            <person name="Overmann J."/>
            <person name="Amann R."/>
            <person name="Jetten M.S.M."/>
            <person name="Mascher T."/>
            <person name="Medema M.H."/>
            <person name="Devos D.P."/>
            <person name="Kaster A.-K."/>
            <person name="Ovreas L."/>
            <person name="Rohde M."/>
            <person name="Galperin M.Y."/>
            <person name="Jogler C."/>
        </authorList>
    </citation>
    <scope>NUCLEOTIDE SEQUENCE [LARGE SCALE GENOMIC DNA]</scope>
    <source>
        <strain evidence="2 3">Poly30</strain>
    </source>
</reference>
<dbReference type="InterPro" id="IPR008930">
    <property type="entry name" value="Terpenoid_cyclase/PrenylTrfase"/>
</dbReference>
<dbReference type="EMBL" id="CP036434">
    <property type="protein sequence ID" value="QDV09037.1"/>
    <property type="molecule type" value="Genomic_DNA"/>
</dbReference>
<keyword evidence="3" id="KW-1185">Reference proteome</keyword>
<keyword evidence="1" id="KW-0732">Signal</keyword>
<dbReference type="RefSeq" id="WP_145202722.1">
    <property type="nucleotide sequence ID" value="NZ_CP036434.1"/>
</dbReference>
<dbReference type="AlphaFoldDB" id="A0A518EY77"/>
<feature type="chain" id="PRO_5022198303" description="Squalene cyclase C-terminal domain-containing protein" evidence="1">
    <location>
        <begin position="22"/>
        <end position="412"/>
    </location>
</feature>
<protein>
    <recommendedName>
        <fullName evidence="4">Squalene cyclase C-terminal domain-containing protein</fullName>
    </recommendedName>
</protein>
<accession>A0A518EY77</accession>
<name>A0A518EY77_9BACT</name>